<comment type="cofactor">
    <cofactor evidence="1 9">
        <name>pyridoxal 5'-phosphate</name>
        <dbReference type="ChEBI" id="CHEBI:597326"/>
    </cofactor>
</comment>
<evidence type="ECO:0000256" key="9">
    <source>
        <dbReference type="HAMAP-Rule" id="MF_01023"/>
    </source>
</evidence>
<dbReference type="InterPro" id="IPR005861">
    <property type="entry name" value="HisP_aminotrans"/>
</dbReference>
<evidence type="ECO:0000259" key="10">
    <source>
        <dbReference type="Pfam" id="PF00155"/>
    </source>
</evidence>
<dbReference type="InterPro" id="IPR050106">
    <property type="entry name" value="HistidinolP_aminotransfase"/>
</dbReference>
<dbReference type="UniPathway" id="UPA00031">
    <property type="reaction ID" value="UER00012"/>
</dbReference>
<dbReference type="RefSeq" id="WP_161340695.1">
    <property type="nucleotide sequence ID" value="NZ_JBHSDG010000003.1"/>
</dbReference>
<comment type="subunit">
    <text evidence="4 9">Homodimer.</text>
</comment>
<accession>A0A845MJJ5</accession>
<evidence type="ECO:0000256" key="2">
    <source>
        <dbReference type="ARBA" id="ARBA00005011"/>
    </source>
</evidence>
<dbReference type="PANTHER" id="PTHR43643">
    <property type="entry name" value="HISTIDINOL-PHOSPHATE AMINOTRANSFERASE 2"/>
    <property type="match status" value="1"/>
</dbReference>
<evidence type="ECO:0000256" key="1">
    <source>
        <dbReference type="ARBA" id="ARBA00001933"/>
    </source>
</evidence>
<comment type="pathway">
    <text evidence="2 9">Amino-acid biosynthesis; L-histidine biosynthesis; L-histidine from 5-phospho-alpha-D-ribose 1-diphosphate: step 7/9.</text>
</comment>
<dbReference type="EC" id="2.6.1.9" evidence="9"/>
<keyword evidence="6 9" id="KW-0808">Transferase</keyword>
<evidence type="ECO:0000256" key="3">
    <source>
        <dbReference type="ARBA" id="ARBA00007970"/>
    </source>
</evidence>
<comment type="caution">
    <text evidence="11">The sequence shown here is derived from an EMBL/GenBank/DDBJ whole genome shotgun (WGS) entry which is preliminary data.</text>
</comment>
<gene>
    <name evidence="9" type="primary">hisC</name>
    <name evidence="11" type="ORF">GQF03_18050</name>
</gene>
<dbReference type="EMBL" id="WTVA01000015">
    <property type="protein sequence ID" value="MZR24243.1"/>
    <property type="molecule type" value="Genomic_DNA"/>
</dbReference>
<evidence type="ECO:0000313" key="12">
    <source>
        <dbReference type="Proteomes" id="UP000445696"/>
    </source>
</evidence>
<keyword evidence="9" id="KW-0028">Amino-acid biosynthesis</keyword>
<dbReference type="Proteomes" id="UP000445696">
    <property type="component" value="Unassembled WGS sequence"/>
</dbReference>
<protein>
    <recommendedName>
        <fullName evidence="9">Histidinol-phosphate aminotransferase</fullName>
        <ecNumber evidence="9">2.6.1.9</ecNumber>
    </recommendedName>
    <alternativeName>
        <fullName evidence="9">Imidazole acetol-phosphate transaminase</fullName>
    </alternativeName>
</protein>
<evidence type="ECO:0000256" key="8">
    <source>
        <dbReference type="ARBA" id="ARBA00047481"/>
    </source>
</evidence>
<proteinExistence type="inferred from homology"/>
<evidence type="ECO:0000313" key="11">
    <source>
        <dbReference type="EMBL" id="MZR24243.1"/>
    </source>
</evidence>
<keyword evidence="5 9" id="KW-0032">Aminotransferase</keyword>
<dbReference type="GO" id="GO:0030170">
    <property type="term" value="F:pyridoxal phosphate binding"/>
    <property type="evidence" value="ECO:0007669"/>
    <property type="project" value="InterPro"/>
</dbReference>
<dbReference type="PANTHER" id="PTHR43643:SF3">
    <property type="entry name" value="HISTIDINOL-PHOSPHATE AMINOTRANSFERASE"/>
    <property type="match status" value="1"/>
</dbReference>
<comment type="catalytic activity">
    <reaction evidence="8 9">
        <text>L-histidinol phosphate + 2-oxoglutarate = 3-(imidazol-4-yl)-2-oxopropyl phosphate + L-glutamate</text>
        <dbReference type="Rhea" id="RHEA:23744"/>
        <dbReference type="ChEBI" id="CHEBI:16810"/>
        <dbReference type="ChEBI" id="CHEBI:29985"/>
        <dbReference type="ChEBI" id="CHEBI:57766"/>
        <dbReference type="ChEBI" id="CHEBI:57980"/>
        <dbReference type="EC" id="2.6.1.9"/>
    </reaction>
</comment>
<evidence type="ECO:0000256" key="7">
    <source>
        <dbReference type="ARBA" id="ARBA00022898"/>
    </source>
</evidence>
<dbReference type="Gene3D" id="3.90.1150.10">
    <property type="entry name" value="Aspartate Aminotransferase, domain 1"/>
    <property type="match status" value="1"/>
</dbReference>
<dbReference type="CDD" id="cd00609">
    <property type="entry name" value="AAT_like"/>
    <property type="match status" value="1"/>
</dbReference>
<dbReference type="Pfam" id="PF00155">
    <property type="entry name" value="Aminotran_1_2"/>
    <property type="match status" value="1"/>
</dbReference>
<evidence type="ECO:0000256" key="4">
    <source>
        <dbReference type="ARBA" id="ARBA00011738"/>
    </source>
</evidence>
<sequence>MTTPVPQPGIMNISPYVGGKSKAGEQQTVAKLSSNESPLGPSPKAIAAIEAAAASAHRYPDGGSLLLTGAIAEIHKLDPARIVCGNGSDELISLLNMAYAGPGDEVLFTEHGFLMYAISASAAGATPVRAAEVDRTADVDNLLAAVTENTKIVFLANPNNPTGTYLPDSEVRRLRAGLREDILLVLDAAYAEYVTNDDYRPGAELVDAHDNVVMTRTFSKIYGLAALRLGWAYCPPAIIDVLNRVRGPFNVNALAQAGGVEAVRDQAHIEKARVHNDKWLPILTQSFRGMGLGVTASVGNFLLLDFDGSGKTAAEAENFLTEKGLLLRAVAGYGLPTCLRMTIGRDDENHAVIEALREFLGK</sequence>
<keyword evidence="9" id="KW-0368">Histidine biosynthesis</keyword>
<dbReference type="InterPro" id="IPR015422">
    <property type="entry name" value="PyrdxlP-dep_Trfase_small"/>
</dbReference>
<evidence type="ECO:0000256" key="6">
    <source>
        <dbReference type="ARBA" id="ARBA00022679"/>
    </source>
</evidence>
<reference evidence="11 12" key="1">
    <citation type="journal article" date="2014" name="Int. J. Syst. Evol. Microbiol.">
        <title>Sneathiella chungangensis sp. nov., isolated from a marine sand, and emended description of the genus Sneathiella.</title>
        <authorList>
            <person name="Siamphan C."/>
            <person name="Kim H."/>
            <person name="Lee J.S."/>
            <person name="Kim W."/>
        </authorList>
    </citation>
    <scope>NUCLEOTIDE SEQUENCE [LARGE SCALE GENOMIC DNA]</scope>
    <source>
        <strain evidence="11 12">KCTC 32476</strain>
    </source>
</reference>
<evidence type="ECO:0000256" key="5">
    <source>
        <dbReference type="ARBA" id="ARBA00022576"/>
    </source>
</evidence>
<dbReference type="GO" id="GO:0000105">
    <property type="term" value="P:L-histidine biosynthetic process"/>
    <property type="evidence" value="ECO:0007669"/>
    <property type="project" value="UniProtKB-UniRule"/>
</dbReference>
<dbReference type="InterPro" id="IPR015421">
    <property type="entry name" value="PyrdxlP-dep_Trfase_major"/>
</dbReference>
<dbReference type="HAMAP" id="MF_01023">
    <property type="entry name" value="HisC_aminotrans_2"/>
    <property type="match status" value="1"/>
</dbReference>
<dbReference type="InterPro" id="IPR015424">
    <property type="entry name" value="PyrdxlP-dep_Trfase"/>
</dbReference>
<dbReference type="InterPro" id="IPR004839">
    <property type="entry name" value="Aminotransferase_I/II_large"/>
</dbReference>
<dbReference type="SUPFAM" id="SSF53383">
    <property type="entry name" value="PLP-dependent transferases"/>
    <property type="match status" value="1"/>
</dbReference>
<dbReference type="OrthoDB" id="9809616at2"/>
<dbReference type="NCBIfam" id="TIGR01141">
    <property type="entry name" value="hisC"/>
    <property type="match status" value="1"/>
</dbReference>
<comment type="similarity">
    <text evidence="3 9">Belongs to the class-II pyridoxal-phosphate-dependent aminotransferase family. Histidinol-phosphate aminotransferase subfamily.</text>
</comment>
<feature type="modified residue" description="N6-(pyridoxal phosphate)lysine" evidence="9">
    <location>
        <position position="220"/>
    </location>
</feature>
<keyword evidence="12" id="KW-1185">Reference proteome</keyword>
<name>A0A845MJJ5_9PROT</name>
<organism evidence="11 12">
    <name type="scientific">Sneathiella chungangensis</name>
    <dbReference type="NCBI Taxonomy" id="1418234"/>
    <lineage>
        <taxon>Bacteria</taxon>
        <taxon>Pseudomonadati</taxon>
        <taxon>Pseudomonadota</taxon>
        <taxon>Alphaproteobacteria</taxon>
        <taxon>Sneathiellales</taxon>
        <taxon>Sneathiellaceae</taxon>
        <taxon>Sneathiella</taxon>
    </lineage>
</organism>
<feature type="domain" description="Aminotransferase class I/classII large" evidence="10">
    <location>
        <begin position="29"/>
        <end position="356"/>
    </location>
</feature>
<dbReference type="AlphaFoldDB" id="A0A845MJJ5"/>
<dbReference type="GO" id="GO:0004400">
    <property type="term" value="F:histidinol-phosphate transaminase activity"/>
    <property type="evidence" value="ECO:0007669"/>
    <property type="project" value="UniProtKB-UniRule"/>
</dbReference>
<dbReference type="Gene3D" id="3.40.640.10">
    <property type="entry name" value="Type I PLP-dependent aspartate aminotransferase-like (Major domain)"/>
    <property type="match status" value="1"/>
</dbReference>
<keyword evidence="7 9" id="KW-0663">Pyridoxal phosphate</keyword>